<name>A0ABQ0AYB5_9FIRM</name>
<feature type="domain" description="SAM-dependent MTase RsmB/NOP-type" evidence="7">
    <location>
        <begin position="23"/>
        <end position="330"/>
    </location>
</feature>
<dbReference type="SUPFAM" id="SSF53335">
    <property type="entry name" value="S-adenosyl-L-methionine-dependent methyltransferases"/>
    <property type="match status" value="1"/>
</dbReference>
<dbReference type="InterPro" id="IPR049560">
    <property type="entry name" value="MeTrfase_RsmB-F_NOP2_cat"/>
</dbReference>
<keyword evidence="1" id="KW-0963">Cytoplasm</keyword>
<dbReference type="PANTHER" id="PTHR22807:SF30">
    <property type="entry name" value="28S RRNA (CYTOSINE(4447)-C(5))-METHYLTRANSFERASE-RELATED"/>
    <property type="match status" value="1"/>
</dbReference>
<feature type="binding site" evidence="6">
    <location>
        <position position="194"/>
    </location>
    <ligand>
        <name>S-adenosyl-L-methionine</name>
        <dbReference type="ChEBI" id="CHEBI:59789"/>
    </ligand>
</feature>
<feature type="binding site" evidence="6">
    <location>
        <begin position="125"/>
        <end position="131"/>
    </location>
    <ligand>
        <name>S-adenosyl-L-methionine</name>
        <dbReference type="ChEBI" id="CHEBI:59789"/>
    </ligand>
</feature>
<evidence type="ECO:0000256" key="3">
    <source>
        <dbReference type="ARBA" id="ARBA00022679"/>
    </source>
</evidence>
<evidence type="ECO:0000313" key="8">
    <source>
        <dbReference type="EMBL" id="GAA6269023.1"/>
    </source>
</evidence>
<evidence type="ECO:0000256" key="6">
    <source>
        <dbReference type="PROSITE-ProRule" id="PRU01023"/>
    </source>
</evidence>
<dbReference type="Pfam" id="PF01189">
    <property type="entry name" value="Methyltr_RsmB-F"/>
    <property type="match status" value="1"/>
</dbReference>
<comment type="caution">
    <text evidence="6">Lacks conserved residue(s) required for the propagation of feature annotation.</text>
</comment>
<dbReference type="RefSeq" id="WP_390469928.1">
    <property type="nucleotide sequence ID" value="NZ_BAABXL010000001.1"/>
</dbReference>
<dbReference type="PANTHER" id="PTHR22807">
    <property type="entry name" value="NOP2 YEAST -RELATED NOL1/NOP2/FMU SUN DOMAIN-CONTAINING"/>
    <property type="match status" value="1"/>
</dbReference>
<dbReference type="InterPro" id="IPR031341">
    <property type="entry name" value="Methyltr_RsmF_N"/>
</dbReference>
<keyword evidence="5 6" id="KW-0694">RNA-binding</keyword>
<dbReference type="PRINTS" id="PR02008">
    <property type="entry name" value="RCMTFAMILY"/>
</dbReference>
<keyword evidence="2 6" id="KW-0489">Methyltransferase</keyword>
<gene>
    <name evidence="8" type="primary">rsmF_2</name>
    <name evidence="8" type="ORF">F130042H8_20830</name>
</gene>
<dbReference type="Proteomes" id="UP001600894">
    <property type="component" value="Unassembled WGS sequence"/>
</dbReference>
<comment type="similarity">
    <text evidence="6">Belongs to the class I-like SAM-binding methyltransferase superfamily. RsmB/NOP family.</text>
</comment>
<keyword evidence="9" id="KW-1185">Reference proteome</keyword>
<dbReference type="InterPro" id="IPR029063">
    <property type="entry name" value="SAM-dependent_MTases_sf"/>
</dbReference>
<accession>A0ABQ0AYB5</accession>
<dbReference type="InterPro" id="IPR023267">
    <property type="entry name" value="RCMT"/>
</dbReference>
<keyword evidence="3 6" id="KW-0808">Transferase</keyword>
<evidence type="ECO:0000259" key="7">
    <source>
        <dbReference type="PROSITE" id="PS51686"/>
    </source>
</evidence>
<dbReference type="Pfam" id="PF17126">
    <property type="entry name" value="RsmF_methylt_CI"/>
    <property type="match status" value="1"/>
</dbReference>
<reference evidence="8 9" key="1">
    <citation type="submission" date="2024-04" db="EMBL/GenBank/DDBJ databases">
        <title>Defined microbial consortia suppress multidrug-resistant proinflammatory Enterobacteriaceae via ecological control.</title>
        <authorList>
            <person name="Furuichi M."/>
            <person name="Kawaguchi T."/>
            <person name="Pust M."/>
            <person name="Yasuma K."/>
            <person name="Plichta D."/>
            <person name="Hasegawa N."/>
            <person name="Ohya T."/>
            <person name="Bhattarai S."/>
            <person name="Sasajima S."/>
            <person name="Aoto Y."/>
            <person name="Tuganbaev T."/>
            <person name="Yaginuma M."/>
            <person name="Ueda M."/>
            <person name="Okahashi N."/>
            <person name="Amafuji K."/>
            <person name="Kiridooshi Y."/>
            <person name="Sugita K."/>
            <person name="Strazar M."/>
            <person name="Skelly A."/>
            <person name="Suda W."/>
            <person name="Hattori M."/>
            <person name="Nakamoto N."/>
            <person name="Caballero S."/>
            <person name="Norman J."/>
            <person name="Olle B."/>
            <person name="Tanoue T."/>
            <person name="Arita M."/>
            <person name="Bucci V."/>
            <person name="Atarashi K."/>
            <person name="Xavier R."/>
            <person name="Honda K."/>
        </authorList>
    </citation>
    <scope>NUCLEOTIDE SEQUENCE [LARGE SCALE GENOMIC DNA]</scope>
    <source>
        <strain evidence="9">f13</strain>
    </source>
</reference>
<keyword evidence="4 6" id="KW-0949">S-adenosyl-L-methionine</keyword>
<organism evidence="8 9">
    <name type="scientific">Enterocloster alcoholdehydrogenati</name>
    <dbReference type="NCBI Taxonomy" id="2547410"/>
    <lineage>
        <taxon>Bacteria</taxon>
        <taxon>Bacillati</taxon>
        <taxon>Bacillota</taxon>
        <taxon>Clostridia</taxon>
        <taxon>Lachnospirales</taxon>
        <taxon>Lachnospiraceae</taxon>
        <taxon>Enterocloster</taxon>
    </lineage>
</organism>
<feature type="active site" description="Nucleophile" evidence="6">
    <location>
        <position position="247"/>
    </location>
</feature>
<feature type="binding site" evidence="6">
    <location>
        <position position="149"/>
    </location>
    <ligand>
        <name>S-adenosyl-L-methionine</name>
        <dbReference type="ChEBI" id="CHEBI:59789"/>
    </ligand>
</feature>
<dbReference type="InterPro" id="IPR027391">
    <property type="entry name" value="Nol1_Nop2_Fmu_2"/>
</dbReference>
<evidence type="ECO:0000256" key="4">
    <source>
        <dbReference type="ARBA" id="ARBA00022691"/>
    </source>
</evidence>
<dbReference type="InterPro" id="IPR001678">
    <property type="entry name" value="MeTrfase_RsmB-F_NOP2_dom"/>
</dbReference>
<dbReference type="EMBL" id="BAABXL010000001">
    <property type="protein sequence ID" value="GAA6269023.1"/>
    <property type="molecule type" value="Genomic_DNA"/>
</dbReference>
<dbReference type="Pfam" id="PF17125">
    <property type="entry name" value="Methyltr_RsmF_N"/>
    <property type="match status" value="1"/>
</dbReference>
<dbReference type="InterPro" id="IPR031340">
    <property type="entry name" value="RsmF_methylt_CI"/>
</dbReference>
<protein>
    <submittedName>
        <fullName evidence="8">16S rRNA (Cytosine(1407)-C(5))-methyltransferase RsmF</fullName>
    </submittedName>
</protein>
<evidence type="ECO:0000256" key="5">
    <source>
        <dbReference type="ARBA" id="ARBA00022884"/>
    </source>
</evidence>
<evidence type="ECO:0000313" key="9">
    <source>
        <dbReference type="Proteomes" id="UP001600894"/>
    </source>
</evidence>
<sequence>MIILPEAFKVRMRELLGDEYDRFEASYEKERVQGLRFNSLKSEEGKEEDWEQGSVPKLAALVEKRLGTELSPVLWAKEGYYYGAEARPGKHPYHEAGLYYIQEPSAMAVVELLDPRPGERVLDLCAAPGGKSSHIASRLKGQGFLLSNEIHPARARILSQNMERMGVKNGVVTNEEPGRLAEYFPEFFDRIVVDAPCSGEGMFRKDEEARSQWSPDHVKMCAARQGQILDQAARMIRPGGRLVYSTCTFAPEENEQAILDFLERHEEFSLEDEKGCEKFSHGKREWAGFGYDEKKPREEKGDYYHIERTFRLLPHRLEGEGHFIAVLKRREDPGMGEPRRKSPAYLEHGKDREVFACLESFLKETLKDWKVWFKRREYVMFKDQLYLLPPQMPDFKGMRVLRPGLHLGTMKKNRFEPSHALALTLLPGEAKNVYEMASDGREVISYLKGEALACQPEQLTGAEKGWVLMCTDGWSLGWCKLTGGILKNHYPKGLRWM</sequence>
<dbReference type="CDD" id="cd02440">
    <property type="entry name" value="AdoMet_MTases"/>
    <property type="match status" value="1"/>
</dbReference>
<proteinExistence type="inferred from homology"/>
<dbReference type="Gene3D" id="3.30.70.1170">
    <property type="entry name" value="Sun protein, domain 3"/>
    <property type="match status" value="1"/>
</dbReference>
<dbReference type="CDD" id="cd21147">
    <property type="entry name" value="RsmF_methylt_CTD1"/>
    <property type="match status" value="1"/>
</dbReference>
<dbReference type="Pfam" id="PF13636">
    <property type="entry name" value="Methyltranf_PUA"/>
    <property type="match status" value="1"/>
</dbReference>
<evidence type="ECO:0000256" key="1">
    <source>
        <dbReference type="ARBA" id="ARBA00022490"/>
    </source>
</evidence>
<dbReference type="Gene3D" id="2.30.130.60">
    <property type="match status" value="1"/>
</dbReference>
<evidence type="ECO:0000256" key="2">
    <source>
        <dbReference type="ARBA" id="ARBA00022603"/>
    </source>
</evidence>
<comment type="caution">
    <text evidence="8">The sequence shown here is derived from an EMBL/GenBank/DDBJ whole genome shotgun (WGS) entry which is preliminary data.</text>
</comment>
<dbReference type="PROSITE" id="PS51686">
    <property type="entry name" value="SAM_MT_RSMB_NOP"/>
    <property type="match status" value="1"/>
</dbReference>
<dbReference type="Gene3D" id="3.40.50.150">
    <property type="entry name" value="Vaccinia Virus protein VP39"/>
    <property type="match status" value="1"/>
</dbReference>